<sequence>MIRNGGIQKILNSKTQFADCNLRPRLKSSGTSKDLPTLGPRVEMRLEISRVGKEEDGWVDFCDFEPCLRTNFGTSVNDLPYFSTIMGGKKQS</sequence>
<evidence type="ECO:0000313" key="2">
    <source>
        <dbReference type="EMBL" id="GBM87690.1"/>
    </source>
</evidence>
<reference evidence="1 5" key="1">
    <citation type="journal article" date="2019" name="Sci. Rep.">
        <title>Orb-weaving spider Araneus ventricosus genome elucidates the spidroin gene catalogue.</title>
        <authorList>
            <person name="Kono N."/>
            <person name="Nakamura H."/>
            <person name="Ohtoshi R."/>
            <person name="Moran D.A.P."/>
            <person name="Shinohara A."/>
            <person name="Yoshida Y."/>
            <person name="Fujiwara M."/>
            <person name="Mori M."/>
            <person name="Tomita M."/>
            <person name="Arakawa K."/>
        </authorList>
    </citation>
    <scope>NUCLEOTIDE SEQUENCE [LARGE SCALE GENOMIC DNA]</scope>
</reference>
<dbReference type="EMBL" id="BGPR01266899">
    <property type="protein sequence ID" value="GBM87753.1"/>
    <property type="molecule type" value="Genomic_DNA"/>
</dbReference>
<evidence type="ECO:0000313" key="4">
    <source>
        <dbReference type="EMBL" id="GBM87785.1"/>
    </source>
</evidence>
<name>A0A4Y2JBJ5_ARAVE</name>
<gene>
    <name evidence="2" type="ORF">AVEN_127680_1</name>
    <name evidence="3" type="ORF">AVEN_189282_1</name>
    <name evidence="4" type="ORF">AVEN_214152_1</name>
    <name evidence="1" type="ORF">AVEN_87368_1</name>
</gene>
<dbReference type="EMBL" id="BGPR01266910">
    <property type="protein sequence ID" value="GBM87785.1"/>
    <property type="molecule type" value="Genomic_DNA"/>
</dbReference>
<accession>A0A4Y2JBJ5</accession>
<dbReference type="AlphaFoldDB" id="A0A4Y2JBJ5"/>
<dbReference type="Proteomes" id="UP000499080">
    <property type="component" value="Unassembled WGS sequence"/>
</dbReference>
<evidence type="ECO:0000313" key="1">
    <source>
        <dbReference type="EMBL" id="GBM87651.1"/>
    </source>
</evidence>
<evidence type="ECO:0000313" key="5">
    <source>
        <dbReference type="Proteomes" id="UP000499080"/>
    </source>
</evidence>
<proteinExistence type="predicted"/>
<keyword evidence="5" id="KW-1185">Reference proteome</keyword>
<organism evidence="1 5">
    <name type="scientific">Araneus ventricosus</name>
    <name type="common">Orbweaver spider</name>
    <name type="synonym">Epeira ventricosa</name>
    <dbReference type="NCBI Taxonomy" id="182803"/>
    <lineage>
        <taxon>Eukaryota</taxon>
        <taxon>Metazoa</taxon>
        <taxon>Ecdysozoa</taxon>
        <taxon>Arthropoda</taxon>
        <taxon>Chelicerata</taxon>
        <taxon>Arachnida</taxon>
        <taxon>Araneae</taxon>
        <taxon>Araneomorphae</taxon>
        <taxon>Entelegynae</taxon>
        <taxon>Araneoidea</taxon>
        <taxon>Araneidae</taxon>
        <taxon>Araneus</taxon>
    </lineage>
</organism>
<protein>
    <submittedName>
        <fullName evidence="1">Uncharacterized protein</fullName>
    </submittedName>
</protein>
<evidence type="ECO:0000313" key="3">
    <source>
        <dbReference type="EMBL" id="GBM87753.1"/>
    </source>
</evidence>
<dbReference type="EMBL" id="BGPR01266867">
    <property type="protein sequence ID" value="GBM87651.1"/>
    <property type="molecule type" value="Genomic_DNA"/>
</dbReference>
<comment type="caution">
    <text evidence="1">The sequence shown here is derived from an EMBL/GenBank/DDBJ whole genome shotgun (WGS) entry which is preliminary data.</text>
</comment>
<dbReference type="EMBL" id="BGPR01266880">
    <property type="protein sequence ID" value="GBM87690.1"/>
    <property type="molecule type" value="Genomic_DNA"/>
</dbReference>